<gene>
    <name evidence="2" type="ORF">AB5J56_13220</name>
</gene>
<accession>A0AB39P420</accession>
<sequence>MAWEEWEQLKSAAAERHSTGMQLNQLPADQAGPSASKDLRSNKATWTKAGQGVSSLREDITKALTKLAEGQKGFGGDSGCLTVGVQKSVYESWERYIKDVSGRCGALAELLEKVGSDQLKTDDAVGVEIANMNTEYADTPAAGGQAEGR</sequence>
<name>A0AB39P420_9ACTN</name>
<protein>
    <recommendedName>
        <fullName evidence="3">Excreted virulence factor EspC (Type VII ESX diderm)</fullName>
    </recommendedName>
</protein>
<evidence type="ECO:0000313" key="2">
    <source>
        <dbReference type="EMBL" id="XDQ25588.1"/>
    </source>
</evidence>
<reference evidence="2" key="1">
    <citation type="submission" date="2024-07" db="EMBL/GenBank/DDBJ databases">
        <authorList>
            <person name="Yu S.T."/>
        </authorList>
    </citation>
    <scope>NUCLEOTIDE SEQUENCE</scope>
    <source>
        <strain evidence="2">R21</strain>
    </source>
</reference>
<evidence type="ECO:0000256" key="1">
    <source>
        <dbReference type="SAM" id="MobiDB-lite"/>
    </source>
</evidence>
<feature type="region of interest" description="Disordered" evidence="1">
    <location>
        <begin position="11"/>
        <end position="41"/>
    </location>
</feature>
<proteinExistence type="predicted"/>
<dbReference type="RefSeq" id="WP_369232902.1">
    <property type="nucleotide sequence ID" value="NZ_CP163435.1"/>
</dbReference>
<dbReference type="EMBL" id="CP163435">
    <property type="protein sequence ID" value="XDQ25588.1"/>
    <property type="molecule type" value="Genomic_DNA"/>
</dbReference>
<evidence type="ECO:0008006" key="3">
    <source>
        <dbReference type="Google" id="ProtNLM"/>
    </source>
</evidence>
<dbReference type="AlphaFoldDB" id="A0AB39P420"/>
<organism evidence="2">
    <name type="scientific">Streptomyces sp. R21</name>
    <dbReference type="NCBI Taxonomy" id="3238627"/>
    <lineage>
        <taxon>Bacteria</taxon>
        <taxon>Bacillati</taxon>
        <taxon>Actinomycetota</taxon>
        <taxon>Actinomycetes</taxon>
        <taxon>Kitasatosporales</taxon>
        <taxon>Streptomycetaceae</taxon>
        <taxon>Streptomyces</taxon>
    </lineage>
</organism>